<reference evidence="1 2" key="1">
    <citation type="submission" date="2020-08" db="EMBL/GenBank/DDBJ databases">
        <title>Genome public.</title>
        <authorList>
            <person name="Liu C."/>
            <person name="Sun Q."/>
        </authorList>
    </citation>
    <scope>NUCLEOTIDE SEQUENCE [LARGE SCALE GENOMIC DNA]</scope>
    <source>
        <strain evidence="1 2">M27</strain>
    </source>
</reference>
<proteinExistence type="predicted"/>
<evidence type="ECO:0000313" key="2">
    <source>
        <dbReference type="Proteomes" id="UP000600600"/>
    </source>
</evidence>
<sequence length="376" mass="44437">MKPVRYPKDPIERSNLKRKYVEVLGKLKKADGDNKLKYMQKVWKKIRKRLPSGTCFPSDIRKILRAEYPKLIRYYERYVNIQHLINDKDIAELYEIFSYGAFHDTIAGFFMDEQNGFDLRVCHYCGMAYINKYTIKSDQVGLDIINNASIAELKKILNISTISTLNKIDKNKPYTTVKQFNSLGVFRTSDKFHSVFPEKTDKNHFDLDHVLDKGHCPITAISLMNFVPSCSVCNEKLKKNKVLGRKSPIEELSPTSKSFDFDRQVKFMLNPKPGRLISNRPTSHADDYELEMDINNPDYEIFVDMFHLRERYRFHKMEALFWLEMKCRYTNSRIQMMANSLRDTSFSFKRIKDDIFQSKLDKIERCFEKLKKDILK</sequence>
<dbReference type="EMBL" id="JACOOE010000013">
    <property type="protein sequence ID" value="MBC5606861.1"/>
    <property type="molecule type" value="Genomic_DNA"/>
</dbReference>
<name>A0ABR7CGD4_9BACE</name>
<accession>A0ABR7CGD4</accession>
<comment type="caution">
    <text evidence="1">The sequence shown here is derived from an EMBL/GenBank/DDBJ whole genome shotgun (WGS) entry which is preliminary data.</text>
</comment>
<evidence type="ECO:0000313" key="1">
    <source>
        <dbReference type="EMBL" id="MBC5606861.1"/>
    </source>
</evidence>
<protein>
    <submittedName>
        <fullName evidence="1">Uncharacterized protein</fullName>
    </submittedName>
</protein>
<dbReference type="Proteomes" id="UP000600600">
    <property type="component" value="Unassembled WGS sequence"/>
</dbReference>
<gene>
    <name evidence="1" type="ORF">H8S67_19660</name>
</gene>
<keyword evidence="2" id="KW-1185">Reference proteome</keyword>
<dbReference type="RefSeq" id="WP_186968353.1">
    <property type="nucleotide sequence ID" value="NZ_JACOOE010000013.1"/>
</dbReference>
<organism evidence="1 2">
    <name type="scientific">Bacteroides difficilis</name>
    <dbReference type="NCBI Taxonomy" id="2763021"/>
    <lineage>
        <taxon>Bacteria</taxon>
        <taxon>Pseudomonadati</taxon>
        <taxon>Bacteroidota</taxon>
        <taxon>Bacteroidia</taxon>
        <taxon>Bacteroidales</taxon>
        <taxon>Bacteroidaceae</taxon>
        <taxon>Bacteroides</taxon>
    </lineage>
</organism>